<evidence type="ECO:0000259" key="2">
    <source>
        <dbReference type="Pfam" id="PF24601"/>
    </source>
</evidence>
<name>A0A0R3TY93_RODNA</name>
<dbReference type="PANTHER" id="PTHR14042:SF24">
    <property type="entry name" value="PROTEIN DOPEY-1 HOMOLOG"/>
    <property type="match status" value="1"/>
</dbReference>
<proteinExistence type="predicted"/>
<dbReference type="AlphaFoldDB" id="A0A0R3TY93"/>
<protein>
    <submittedName>
        <fullName evidence="3">HECT domain-containing protein</fullName>
    </submittedName>
</protein>
<dbReference type="InterPro" id="IPR040314">
    <property type="entry name" value="DOP1"/>
</dbReference>
<feature type="region of interest" description="Disordered" evidence="1">
    <location>
        <begin position="46"/>
        <end position="66"/>
    </location>
</feature>
<feature type="compositionally biased region" description="Basic and acidic residues" evidence="1">
    <location>
        <begin position="321"/>
        <end position="331"/>
    </location>
</feature>
<dbReference type="GO" id="GO:0005829">
    <property type="term" value="C:cytosol"/>
    <property type="evidence" value="ECO:0007669"/>
    <property type="project" value="GOC"/>
</dbReference>
<dbReference type="GO" id="GO:0006895">
    <property type="term" value="P:Golgi to endosome transport"/>
    <property type="evidence" value="ECO:0007669"/>
    <property type="project" value="InterPro"/>
</dbReference>
<evidence type="ECO:0000256" key="1">
    <source>
        <dbReference type="SAM" id="MobiDB-lite"/>
    </source>
</evidence>
<feature type="region of interest" description="Disordered" evidence="1">
    <location>
        <begin position="303"/>
        <end position="345"/>
    </location>
</feature>
<dbReference type="GO" id="GO:0005768">
    <property type="term" value="C:endosome"/>
    <property type="evidence" value="ECO:0007669"/>
    <property type="project" value="TreeGrafter"/>
</dbReference>
<dbReference type="WBParaSite" id="HNAJ_0001284001-mRNA-1">
    <property type="protein sequence ID" value="HNAJ_0001284001-mRNA-1"/>
    <property type="gene ID" value="HNAJ_0001284001"/>
</dbReference>
<evidence type="ECO:0000313" key="3">
    <source>
        <dbReference type="WBParaSite" id="HNAJ_0001284001-mRNA-1"/>
    </source>
</evidence>
<sequence>LAYLVAGSALSTDFDTKTICLHTILDLIEASTSIHGWTACVADQRQPGENGRSHVNPPPKQSQWGPSGLLLPILSKEVLNTLASTLDFFSSGGSKFKSSVGFAAIFLPITSYQILRRFNVWEHLGREISGGGVGMANGVTAITNGFCSLPLCPPVKISAVTLWSFLNDSSYAEDAASLILRVISVSPHNTFASTEAVVENFFVQQCLLILLDGLEATSPTSTSCSGVGELSKAHELNCTNDGTDDDHVQFEIRQITKNWLVSALSGGQAGRILAPLFATLLHPSTARTSLVSIRSRRRRLRMAKKRRNRRRLRQSVNPRNSDVDGQTKETDGGLFSGDESEDADEGYEDFDADLELEDGDLNDYDYDEEWEEYDRNICALSGGSPSGEVHFYVSNRPSQASPKESGAKRKKRLGVFSKTPILRRKKKGAGGDGTGNAVGGDVFDEEYHPVDVMTRLQNSGNRNNDVNGMKVEERISLDRIRRDVIQGLLAELLKPASDDGETLTSRSQSPFDQMIALPVKVLPIHEHLLVYLHKYDFNQVMYAFTRLRAILKSDAASAFLLALAATPTTARRSTSSLSKTRQEVPHFATSAFPQLFGTSLIDLLARHLRCLSAGGCDDFARHATADELCAVSDQRMRSLLDVLLHVCISFHVSLVLPDVQCPLNQAANSNVRLIAAQVLQLITEVSAAP</sequence>
<dbReference type="PANTHER" id="PTHR14042">
    <property type="entry name" value="DOPEY-RELATED"/>
    <property type="match status" value="1"/>
</dbReference>
<dbReference type="Pfam" id="PF24601">
    <property type="entry name" value="TPR_DOP1"/>
    <property type="match status" value="1"/>
</dbReference>
<dbReference type="InterPro" id="IPR056459">
    <property type="entry name" value="TPR_DOP1"/>
</dbReference>
<feature type="compositionally biased region" description="Basic residues" evidence="1">
    <location>
        <begin position="303"/>
        <end position="313"/>
    </location>
</feature>
<dbReference type="STRING" id="102285.A0A0R3TY93"/>
<organism evidence="3">
    <name type="scientific">Rodentolepis nana</name>
    <name type="common">Dwarf tapeworm</name>
    <name type="synonym">Hymenolepis nana</name>
    <dbReference type="NCBI Taxonomy" id="102285"/>
    <lineage>
        <taxon>Eukaryota</taxon>
        <taxon>Metazoa</taxon>
        <taxon>Spiralia</taxon>
        <taxon>Lophotrochozoa</taxon>
        <taxon>Platyhelminthes</taxon>
        <taxon>Cestoda</taxon>
        <taxon>Eucestoda</taxon>
        <taxon>Cyclophyllidea</taxon>
        <taxon>Hymenolepididae</taxon>
        <taxon>Rodentolepis</taxon>
    </lineage>
</organism>
<dbReference type="GO" id="GO:0005802">
    <property type="term" value="C:trans-Golgi network"/>
    <property type="evidence" value="ECO:0007669"/>
    <property type="project" value="TreeGrafter"/>
</dbReference>
<accession>A0A0R3TY93</accession>
<feature type="domain" description="DOP1-like TPR" evidence="2">
    <location>
        <begin position="523"/>
        <end position="683"/>
    </location>
</feature>
<reference evidence="3" key="1">
    <citation type="submission" date="2017-02" db="UniProtKB">
        <authorList>
            <consortium name="WormBaseParasite"/>
        </authorList>
    </citation>
    <scope>IDENTIFICATION</scope>
</reference>